<dbReference type="InterPro" id="IPR005149">
    <property type="entry name" value="Tscrpt_reg_PadR_N"/>
</dbReference>
<evidence type="ECO:0000256" key="2">
    <source>
        <dbReference type="SAM" id="SignalP"/>
    </source>
</evidence>
<comment type="caution">
    <text evidence="4">The sequence shown here is derived from an EMBL/GenBank/DDBJ whole genome shotgun (WGS) entry which is preliminary data.</text>
</comment>
<keyword evidence="2" id="KW-0732">Signal</keyword>
<dbReference type="PANTHER" id="PTHR43252:SF2">
    <property type="entry name" value="TRANSCRIPTION REGULATOR, PADR-LIKE FAMILY"/>
    <property type="match status" value="1"/>
</dbReference>
<evidence type="ECO:0000313" key="5">
    <source>
        <dbReference type="Proteomes" id="UP000612899"/>
    </source>
</evidence>
<sequence length="211" mass="24013">MAKRRKVGNLLALALLALLAPGRPMHPYQMAGILRRTGKEQDMKIKWGSLYTVVQNLEKHGLIEETGSQREGRRPERTVYAITDAGRAEVRDWLRELVAEPEPELHRFEAALSVLGVLPPDEVIELLAARLRALDENIARQRKALKQSEQVPRLFLVEAEYALAMTQAEAAWVSGLRKELMDGSLAGIQQWRDYHETGEPISDWERLLEEE</sequence>
<dbReference type="SUPFAM" id="SSF46785">
    <property type="entry name" value="Winged helix' DNA-binding domain"/>
    <property type="match status" value="1"/>
</dbReference>
<dbReference type="EMBL" id="BONY01000052">
    <property type="protein sequence ID" value="GIH08602.1"/>
    <property type="molecule type" value="Genomic_DNA"/>
</dbReference>
<organism evidence="4 5">
    <name type="scientific">Rhizocola hellebori</name>
    <dbReference type="NCBI Taxonomy" id="1392758"/>
    <lineage>
        <taxon>Bacteria</taxon>
        <taxon>Bacillati</taxon>
        <taxon>Actinomycetota</taxon>
        <taxon>Actinomycetes</taxon>
        <taxon>Micromonosporales</taxon>
        <taxon>Micromonosporaceae</taxon>
        <taxon>Rhizocola</taxon>
    </lineage>
</organism>
<dbReference type="InterPro" id="IPR036388">
    <property type="entry name" value="WH-like_DNA-bd_sf"/>
</dbReference>
<dbReference type="InterPro" id="IPR036390">
    <property type="entry name" value="WH_DNA-bd_sf"/>
</dbReference>
<dbReference type="AlphaFoldDB" id="A0A8J3QFE6"/>
<gene>
    <name evidence="4" type="ORF">Rhe02_66690</name>
</gene>
<reference evidence="4" key="1">
    <citation type="submission" date="2021-01" db="EMBL/GenBank/DDBJ databases">
        <title>Whole genome shotgun sequence of Rhizocola hellebori NBRC 109834.</title>
        <authorList>
            <person name="Komaki H."/>
            <person name="Tamura T."/>
        </authorList>
    </citation>
    <scope>NUCLEOTIDE SEQUENCE</scope>
    <source>
        <strain evidence="4">NBRC 109834</strain>
    </source>
</reference>
<evidence type="ECO:0000259" key="3">
    <source>
        <dbReference type="Pfam" id="PF03551"/>
    </source>
</evidence>
<accession>A0A8J3QFE6</accession>
<proteinExistence type="predicted"/>
<dbReference type="Pfam" id="PF03551">
    <property type="entry name" value="PadR"/>
    <property type="match status" value="1"/>
</dbReference>
<evidence type="ECO:0000313" key="4">
    <source>
        <dbReference type="EMBL" id="GIH08602.1"/>
    </source>
</evidence>
<feature type="chain" id="PRO_5038459938" evidence="2">
    <location>
        <begin position="23"/>
        <end position="211"/>
    </location>
</feature>
<feature type="signal peptide" evidence="2">
    <location>
        <begin position="1"/>
        <end position="22"/>
    </location>
</feature>
<name>A0A8J3QFE6_9ACTN</name>
<dbReference type="PANTHER" id="PTHR43252">
    <property type="entry name" value="TRANSCRIPTIONAL REGULATOR YQJI"/>
    <property type="match status" value="1"/>
</dbReference>
<feature type="domain" description="Transcription regulator PadR N-terminal" evidence="3">
    <location>
        <begin position="15"/>
        <end position="91"/>
    </location>
</feature>
<protein>
    <submittedName>
        <fullName evidence="4">PadR family transcriptional regulator</fullName>
    </submittedName>
</protein>
<dbReference type="RefSeq" id="WP_203912350.1">
    <property type="nucleotide sequence ID" value="NZ_BONY01000052.1"/>
</dbReference>
<keyword evidence="5" id="KW-1185">Reference proteome</keyword>
<dbReference type="Proteomes" id="UP000612899">
    <property type="component" value="Unassembled WGS sequence"/>
</dbReference>
<feature type="coiled-coil region" evidence="1">
    <location>
        <begin position="124"/>
        <end position="151"/>
    </location>
</feature>
<dbReference type="Gene3D" id="1.10.10.10">
    <property type="entry name" value="Winged helix-like DNA-binding domain superfamily/Winged helix DNA-binding domain"/>
    <property type="match status" value="1"/>
</dbReference>
<keyword evidence="1" id="KW-0175">Coiled coil</keyword>
<evidence type="ECO:0000256" key="1">
    <source>
        <dbReference type="SAM" id="Coils"/>
    </source>
</evidence>